<dbReference type="VEuPathDB" id="VectorBase:BGLAX_034207"/>
<dbReference type="PANTHER" id="PTHR24300">
    <property type="entry name" value="CYTOCHROME P450 508A4-RELATED"/>
    <property type="match status" value="1"/>
</dbReference>
<organism evidence="9 10">
    <name type="scientific">Biomphalaria glabrata</name>
    <name type="common">Bloodfluke planorb</name>
    <name type="synonym">Freshwater snail</name>
    <dbReference type="NCBI Taxonomy" id="6526"/>
    <lineage>
        <taxon>Eukaryota</taxon>
        <taxon>Metazoa</taxon>
        <taxon>Spiralia</taxon>
        <taxon>Lophotrochozoa</taxon>
        <taxon>Mollusca</taxon>
        <taxon>Gastropoda</taxon>
        <taxon>Heterobranchia</taxon>
        <taxon>Euthyneura</taxon>
        <taxon>Panpulmonata</taxon>
        <taxon>Hygrophila</taxon>
        <taxon>Lymnaeoidea</taxon>
        <taxon>Planorbidae</taxon>
        <taxon>Biomphalaria</taxon>
    </lineage>
</organism>
<dbReference type="PANTHER" id="PTHR24300:SF403">
    <property type="entry name" value="CYTOCHROME P450 306A1"/>
    <property type="match status" value="1"/>
</dbReference>
<dbReference type="InterPro" id="IPR002401">
    <property type="entry name" value="Cyt_P450_E_grp-I"/>
</dbReference>
<dbReference type="AlphaFoldDB" id="A0A2C9JMD1"/>
<evidence type="ECO:0000256" key="5">
    <source>
        <dbReference type="ARBA" id="ARBA00023004"/>
    </source>
</evidence>
<keyword evidence="4 8" id="KW-0560">Oxidoreductase</keyword>
<dbReference type="PROSITE" id="PS00086">
    <property type="entry name" value="CYTOCHROME_P450"/>
    <property type="match status" value="1"/>
</dbReference>
<dbReference type="VEuPathDB" id="VectorBase:BGLB004802"/>
<dbReference type="InterPro" id="IPR036396">
    <property type="entry name" value="Cyt_P450_sf"/>
</dbReference>
<name>A0A2C9JMD1_BIOGL</name>
<keyword evidence="7 8" id="KW-0349">Heme</keyword>
<keyword evidence="6 8" id="KW-0503">Monooxygenase</keyword>
<dbReference type="EnsemblMetazoa" id="BGLB004802-RB">
    <property type="protein sequence ID" value="BGLB004802-PB"/>
    <property type="gene ID" value="BGLB004802"/>
</dbReference>
<evidence type="ECO:0000256" key="2">
    <source>
        <dbReference type="ARBA" id="ARBA00010617"/>
    </source>
</evidence>
<dbReference type="GO" id="GO:0005737">
    <property type="term" value="C:cytoplasm"/>
    <property type="evidence" value="ECO:0007669"/>
    <property type="project" value="TreeGrafter"/>
</dbReference>
<dbReference type="RefSeq" id="XP_013073176.2">
    <property type="nucleotide sequence ID" value="XM_013217722.2"/>
</dbReference>
<proteinExistence type="inferred from homology"/>
<dbReference type="STRING" id="6526.A0A2C9JMD1"/>
<dbReference type="Pfam" id="PF00067">
    <property type="entry name" value="p450"/>
    <property type="match status" value="1"/>
</dbReference>
<evidence type="ECO:0000313" key="10">
    <source>
        <dbReference type="Proteomes" id="UP000076420"/>
    </source>
</evidence>
<dbReference type="GO" id="GO:0006082">
    <property type="term" value="P:organic acid metabolic process"/>
    <property type="evidence" value="ECO:0007669"/>
    <property type="project" value="TreeGrafter"/>
</dbReference>
<dbReference type="GO" id="GO:0008395">
    <property type="term" value="F:steroid hydroxylase activity"/>
    <property type="evidence" value="ECO:0007669"/>
    <property type="project" value="TreeGrafter"/>
</dbReference>
<accession>A0A2C9JMD1</accession>
<evidence type="ECO:0000256" key="8">
    <source>
        <dbReference type="RuleBase" id="RU000461"/>
    </source>
</evidence>
<evidence type="ECO:0000256" key="4">
    <source>
        <dbReference type="ARBA" id="ARBA00023002"/>
    </source>
</evidence>
<dbReference type="GO" id="GO:0005506">
    <property type="term" value="F:iron ion binding"/>
    <property type="evidence" value="ECO:0007669"/>
    <property type="project" value="InterPro"/>
</dbReference>
<keyword evidence="3 7" id="KW-0479">Metal-binding</keyword>
<evidence type="ECO:0000256" key="7">
    <source>
        <dbReference type="PIRSR" id="PIRSR602401-1"/>
    </source>
</evidence>
<reference evidence="9" key="1">
    <citation type="submission" date="2020-05" db="UniProtKB">
        <authorList>
            <consortium name="EnsemblMetazoa"/>
        </authorList>
    </citation>
    <scope>IDENTIFICATION</scope>
    <source>
        <strain evidence="9">BB02</strain>
    </source>
</reference>
<dbReference type="Gene3D" id="1.10.630.10">
    <property type="entry name" value="Cytochrome P450"/>
    <property type="match status" value="1"/>
</dbReference>
<dbReference type="Proteomes" id="UP000076420">
    <property type="component" value="Unassembled WGS sequence"/>
</dbReference>
<dbReference type="GO" id="GO:0020037">
    <property type="term" value="F:heme binding"/>
    <property type="evidence" value="ECO:0007669"/>
    <property type="project" value="InterPro"/>
</dbReference>
<evidence type="ECO:0000256" key="1">
    <source>
        <dbReference type="ARBA" id="ARBA00001971"/>
    </source>
</evidence>
<dbReference type="InterPro" id="IPR050182">
    <property type="entry name" value="Cytochrome_P450_fam2"/>
</dbReference>
<dbReference type="FunFam" id="1.10.630.10:FF:000036">
    <property type="entry name" value="CYtochrome P450 family"/>
    <property type="match status" value="1"/>
</dbReference>
<comment type="similarity">
    <text evidence="2 8">Belongs to the cytochrome P450 family.</text>
</comment>
<dbReference type="PRINTS" id="PR00385">
    <property type="entry name" value="P450"/>
</dbReference>
<dbReference type="OrthoDB" id="6081913at2759"/>
<dbReference type="GO" id="GO:0016712">
    <property type="term" value="F:oxidoreductase activity, acting on paired donors, with incorporation or reduction of molecular oxygen, reduced flavin or flavoprotein as one donor, and incorporation of one atom of oxygen"/>
    <property type="evidence" value="ECO:0007669"/>
    <property type="project" value="TreeGrafter"/>
</dbReference>
<comment type="cofactor">
    <cofactor evidence="1 7">
        <name>heme</name>
        <dbReference type="ChEBI" id="CHEBI:30413"/>
    </cofactor>
</comment>
<dbReference type="GO" id="GO:0006805">
    <property type="term" value="P:xenobiotic metabolic process"/>
    <property type="evidence" value="ECO:0007669"/>
    <property type="project" value="TreeGrafter"/>
</dbReference>
<evidence type="ECO:0008006" key="11">
    <source>
        <dbReference type="Google" id="ProtNLM"/>
    </source>
</evidence>
<dbReference type="PRINTS" id="PR00463">
    <property type="entry name" value="EP450I"/>
</dbReference>
<evidence type="ECO:0000256" key="3">
    <source>
        <dbReference type="ARBA" id="ARBA00022723"/>
    </source>
</evidence>
<evidence type="ECO:0000313" key="9">
    <source>
        <dbReference type="EnsemblMetazoa" id="BGLB004802-PB"/>
    </source>
</evidence>
<dbReference type="InterPro" id="IPR017972">
    <property type="entry name" value="Cyt_P450_CS"/>
</dbReference>
<dbReference type="InterPro" id="IPR001128">
    <property type="entry name" value="Cyt_P450"/>
</dbReference>
<evidence type="ECO:0000256" key="6">
    <source>
        <dbReference type="ARBA" id="ARBA00023033"/>
    </source>
</evidence>
<keyword evidence="5 7" id="KW-0408">Iron</keyword>
<dbReference type="SUPFAM" id="SSF48264">
    <property type="entry name" value="Cytochrome P450"/>
    <property type="match status" value="1"/>
</dbReference>
<dbReference type="KEGG" id="bgt:106059999"/>
<gene>
    <name evidence="9" type="primary">106059999</name>
</gene>
<sequence length="495" mass="56895">MKFHFKTMDFITLGLISFTSLLVYAYYRFLKKTLNVPPCPVRPWPIVGHLLTLKADQRPQFKQWREQCGDIFSIYLGSKLLVVINDFELIKETFVKRADDFSDRPIIFIDEDMGDQGRGLAFSSGQLWKEQRSVALSILRKFGFGKNILAERIQEEVSHYLNHLKDYGGMPVDIQQITTESTANIICSIVIGKRFDYNDPTFRKLLTEIEILFSSNKQAAVITFFPFLKYLPGHQKLVQNVKSILNIEQDFIVKSKDKDPEDNFIASYVAERDSRIASGETTTMDERNLLRSVFDLINGGTETTMTTICWFVLYMLNYPQVQKKIYDEINTQIGSGRVPSIQDRPKLVYLNAAIKETQRLASIVPQSVIRICSKTQTIRNYTIPEGSLIVPNLDAVLLDKKIWGSDADVFNPDRFINAEGQLKKPEEFIPFGVGRRVCLGESMAKTELFLYLSSLIQRFHLLPVHPDQPPTMDYIYGLTMIPKPYQLKLIERNHT</sequence>
<protein>
    <recommendedName>
        <fullName evidence="11">Cytochrome P450</fullName>
    </recommendedName>
</protein>
<feature type="binding site" description="axial binding residue" evidence="7">
    <location>
        <position position="438"/>
    </location>
    <ligand>
        <name>heme</name>
        <dbReference type="ChEBI" id="CHEBI:30413"/>
    </ligand>
    <ligandPart>
        <name>Fe</name>
        <dbReference type="ChEBI" id="CHEBI:18248"/>
    </ligandPart>
</feature>